<evidence type="ECO:0000256" key="6">
    <source>
        <dbReference type="ARBA" id="ARBA00022692"/>
    </source>
</evidence>
<dbReference type="InterPro" id="IPR003594">
    <property type="entry name" value="HATPase_dom"/>
</dbReference>
<dbReference type="InterPro" id="IPR036890">
    <property type="entry name" value="HATPase_C_sf"/>
</dbReference>
<dbReference type="PANTHER" id="PTHR43711">
    <property type="entry name" value="TWO-COMPONENT HISTIDINE KINASE"/>
    <property type="match status" value="1"/>
</dbReference>
<feature type="domain" description="Histidine kinase" evidence="13">
    <location>
        <begin position="97"/>
        <end position="317"/>
    </location>
</feature>
<dbReference type="GO" id="GO:0000155">
    <property type="term" value="F:phosphorelay sensor kinase activity"/>
    <property type="evidence" value="ECO:0007669"/>
    <property type="project" value="InterPro"/>
</dbReference>
<dbReference type="EMBL" id="VYKK01000022">
    <property type="protein sequence ID" value="KAA8999834.1"/>
    <property type="molecule type" value="Genomic_DNA"/>
</dbReference>
<dbReference type="InterPro" id="IPR050736">
    <property type="entry name" value="Sensor_HK_Regulatory"/>
</dbReference>
<name>A0A5J5G0J2_9BACL</name>
<dbReference type="PANTHER" id="PTHR43711:SF1">
    <property type="entry name" value="HISTIDINE KINASE 1"/>
    <property type="match status" value="1"/>
</dbReference>
<dbReference type="Pfam" id="PF00512">
    <property type="entry name" value="HisKA"/>
    <property type="match status" value="1"/>
</dbReference>
<proteinExistence type="predicted"/>
<sequence>MTPGIYIAALALLAAAAGLAALWQRRKAGNLGRQLDYIHEKLGMIIDRKTNERLLLFSEEPQMRRLLTDINRLLDHNHSGNVERARLEQSLRRMLANVSHDLKTPLTVILGYIEMLERGGENGIPEEERLRMLGMIHRKAEEVIALMNRFFDLAKLEAGDTELPLSRTELNEAGRRGILAFYELLESRGLRVEIEIPEEPYYCLANAEALDRVLANLLSNAIAYGSDGGVVGLRVYAREKQVCAVVWDRGKGIPASEQNRIFERLYTLEDSRNRGYQGSGLGLAITKRLTEQMGGSLSVDSVPGQGAAFTAAFPRMRERL</sequence>
<evidence type="ECO:0000256" key="3">
    <source>
        <dbReference type="ARBA" id="ARBA00012438"/>
    </source>
</evidence>
<keyword evidence="12" id="KW-0472">Membrane</keyword>
<accession>A0A5J5G0J2</accession>
<dbReference type="GO" id="GO:0016020">
    <property type="term" value="C:membrane"/>
    <property type="evidence" value="ECO:0007669"/>
    <property type="project" value="UniProtKB-SubCell"/>
</dbReference>
<evidence type="ECO:0000259" key="13">
    <source>
        <dbReference type="PROSITE" id="PS50109"/>
    </source>
</evidence>
<evidence type="ECO:0000256" key="1">
    <source>
        <dbReference type="ARBA" id="ARBA00000085"/>
    </source>
</evidence>
<dbReference type="Gene3D" id="3.30.565.10">
    <property type="entry name" value="Histidine kinase-like ATPase, C-terminal domain"/>
    <property type="match status" value="1"/>
</dbReference>
<evidence type="ECO:0000256" key="7">
    <source>
        <dbReference type="ARBA" id="ARBA00022741"/>
    </source>
</evidence>
<dbReference type="Pfam" id="PF02518">
    <property type="entry name" value="HATPase_c"/>
    <property type="match status" value="1"/>
</dbReference>
<evidence type="ECO:0000256" key="9">
    <source>
        <dbReference type="ARBA" id="ARBA00022840"/>
    </source>
</evidence>
<evidence type="ECO:0000256" key="5">
    <source>
        <dbReference type="ARBA" id="ARBA00022679"/>
    </source>
</evidence>
<keyword evidence="11" id="KW-0902">Two-component regulatory system</keyword>
<dbReference type="PROSITE" id="PS50109">
    <property type="entry name" value="HIS_KIN"/>
    <property type="match status" value="1"/>
</dbReference>
<dbReference type="InterPro" id="IPR004358">
    <property type="entry name" value="Sig_transdc_His_kin-like_C"/>
</dbReference>
<reference evidence="14 15" key="1">
    <citation type="submission" date="2019-09" db="EMBL/GenBank/DDBJ databases">
        <title>Bacillus ochoae sp. nov., Paenibacillus whitsoniae sp. nov., Paenibacillus spiritus sp. nov. Isolated from the Mars Exploration Rover during spacecraft assembly.</title>
        <authorList>
            <person name="Seuylemezian A."/>
            <person name="Vaishampayan P."/>
        </authorList>
    </citation>
    <scope>NUCLEOTIDE SEQUENCE [LARGE SCALE GENOMIC DNA]</scope>
    <source>
        <strain evidence="14 15">MER_111</strain>
    </source>
</reference>
<keyword evidence="5" id="KW-0808">Transferase</keyword>
<keyword evidence="8 14" id="KW-0418">Kinase</keyword>
<keyword evidence="7" id="KW-0547">Nucleotide-binding</keyword>
<dbReference type="SUPFAM" id="SSF55874">
    <property type="entry name" value="ATPase domain of HSP90 chaperone/DNA topoisomerase II/histidine kinase"/>
    <property type="match status" value="1"/>
</dbReference>
<keyword evidence="9" id="KW-0067">ATP-binding</keyword>
<keyword evidence="6" id="KW-0812">Transmembrane</keyword>
<dbReference type="SMART" id="SM00387">
    <property type="entry name" value="HATPase_c"/>
    <property type="match status" value="1"/>
</dbReference>
<dbReference type="GO" id="GO:0005524">
    <property type="term" value="F:ATP binding"/>
    <property type="evidence" value="ECO:0007669"/>
    <property type="project" value="UniProtKB-KW"/>
</dbReference>
<dbReference type="Proteomes" id="UP000367750">
    <property type="component" value="Unassembled WGS sequence"/>
</dbReference>
<dbReference type="InterPro" id="IPR003661">
    <property type="entry name" value="HisK_dim/P_dom"/>
</dbReference>
<comment type="catalytic activity">
    <reaction evidence="1">
        <text>ATP + protein L-histidine = ADP + protein N-phospho-L-histidine.</text>
        <dbReference type="EC" id="2.7.13.3"/>
    </reaction>
</comment>
<dbReference type="SUPFAM" id="SSF47384">
    <property type="entry name" value="Homodimeric domain of signal transducing histidine kinase"/>
    <property type="match status" value="1"/>
</dbReference>
<organism evidence="14 15">
    <name type="scientific">Paenibacillus spiritus</name>
    <dbReference type="NCBI Taxonomy" id="2496557"/>
    <lineage>
        <taxon>Bacteria</taxon>
        <taxon>Bacillati</taxon>
        <taxon>Bacillota</taxon>
        <taxon>Bacilli</taxon>
        <taxon>Bacillales</taxon>
        <taxon>Paenibacillaceae</taxon>
        <taxon>Paenibacillus</taxon>
    </lineage>
</organism>
<keyword evidence="10" id="KW-1133">Transmembrane helix</keyword>
<dbReference type="OrthoDB" id="9792991at2"/>
<evidence type="ECO:0000256" key="8">
    <source>
        <dbReference type="ARBA" id="ARBA00022777"/>
    </source>
</evidence>
<dbReference type="EC" id="2.7.13.3" evidence="3"/>
<evidence type="ECO:0000256" key="2">
    <source>
        <dbReference type="ARBA" id="ARBA00004370"/>
    </source>
</evidence>
<dbReference type="Gene3D" id="1.10.287.130">
    <property type="match status" value="1"/>
</dbReference>
<evidence type="ECO:0000256" key="12">
    <source>
        <dbReference type="ARBA" id="ARBA00023136"/>
    </source>
</evidence>
<dbReference type="InterPro" id="IPR036097">
    <property type="entry name" value="HisK_dim/P_sf"/>
</dbReference>
<comment type="subcellular location">
    <subcellularLocation>
        <location evidence="2">Membrane</location>
    </subcellularLocation>
</comment>
<dbReference type="SMART" id="SM00388">
    <property type="entry name" value="HisKA"/>
    <property type="match status" value="1"/>
</dbReference>
<dbReference type="PRINTS" id="PR00344">
    <property type="entry name" value="BCTRLSENSOR"/>
</dbReference>
<keyword evidence="4" id="KW-0597">Phosphoprotein</keyword>
<evidence type="ECO:0000256" key="10">
    <source>
        <dbReference type="ARBA" id="ARBA00022989"/>
    </source>
</evidence>
<keyword evidence="15" id="KW-1185">Reference proteome</keyword>
<protein>
    <recommendedName>
        <fullName evidence="3">histidine kinase</fullName>
        <ecNumber evidence="3">2.7.13.3</ecNumber>
    </recommendedName>
</protein>
<comment type="caution">
    <text evidence="14">The sequence shown here is derived from an EMBL/GenBank/DDBJ whole genome shotgun (WGS) entry which is preliminary data.</text>
</comment>
<evidence type="ECO:0000256" key="11">
    <source>
        <dbReference type="ARBA" id="ARBA00023012"/>
    </source>
</evidence>
<gene>
    <name evidence="14" type="ORF">F4V43_15100</name>
</gene>
<dbReference type="InterPro" id="IPR005467">
    <property type="entry name" value="His_kinase_dom"/>
</dbReference>
<evidence type="ECO:0000256" key="4">
    <source>
        <dbReference type="ARBA" id="ARBA00022553"/>
    </source>
</evidence>
<dbReference type="FunFam" id="3.30.565.10:FF:000013">
    <property type="entry name" value="Two-component sensor histidine kinase"/>
    <property type="match status" value="1"/>
</dbReference>
<dbReference type="CDD" id="cd00082">
    <property type="entry name" value="HisKA"/>
    <property type="match status" value="1"/>
</dbReference>
<dbReference type="AlphaFoldDB" id="A0A5J5G0J2"/>
<evidence type="ECO:0000313" key="14">
    <source>
        <dbReference type="EMBL" id="KAA8999834.1"/>
    </source>
</evidence>
<evidence type="ECO:0000313" key="15">
    <source>
        <dbReference type="Proteomes" id="UP000367750"/>
    </source>
</evidence>